<comment type="caution">
    <text evidence="2">The sequence shown here is derived from an EMBL/GenBank/DDBJ whole genome shotgun (WGS) entry which is preliminary data.</text>
</comment>
<dbReference type="PATRIC" id="fig|1306953.7.peg.1394"/>
<organism evidence="2 3">
    <name type="scientific">Qipengyuania citrea LAMA 915</name>
    <dbReference type="NCBI Taxonomy" id="1306953"/>
    <lineage>
        <taxon>Bacteria</taxon>
        <taxon>Pseudomonadati</taxon>
        <taxon>Pseudomonadota</taxon>
        <taxon>Alphaproteobacteria</taxon>
        <taxon>Sphingomonadales</taxon>
        <taxon>Erythrobacteraceae</taxon>
        <taxon>Qipengyuania</taxon>
    </lineage>
</organism>
<sequence length="88" mass="9647">MLLGILFVLGMANFAMHKAMLESNHPVLDSLPAAFRAGGGRISLALEFLILLLAMLLAAHDWPAAAWIYAFYSVLNGVTAWLLLNHRI</sequence>
<proteinExistence type="predicted"/>
<dbReference type="AlphaFoldDB" id="A0A0L1KA32"/>
<feature type="transmembrane region" description="Helical" evidence="1">
    <location>
        <begin position="38"/>
        <end position="59"/>
    </location>
</feature>
<keyword evidence="1" id="KW-0812">Transmembrane</keyword>
<feature type="transmembrane region" description="Helical" evidence="1">
    <location>
        <begin position="66"/>
        <end position="84"/>
    </location>
</feature>
<dbReference type="Proteomes" id="UP000037446">
    <property type="component" value="Unassembled WGS sequence"/>
</dbReference>
<evidence type="ECO:0000313" key="3">
    <source>
        <dbReference type="Proteomes" id="UP000037446"/>
    </source>
</evidence>
<accession>A0A0L1KA32</accession>
<keyword evidence="1" id="KW-0472">Membrane</keyword>
<protein>
    <submittedName>
        <fullName evidence="2">Membrane protein</fullName>
    </submittedName>
</protein>
<evidence type="ECO:0000313" key="2">
    <source>
        <dbReference type="EMBL" id="KNH00739.1"/>
    </source>
</evidence>
<name>A0A0L1KA32_9SPHN</name>
<keyword evidence="1" id="KW-1133">Transmembrane helix</keyword>
<reference evidence="2" key="1">
    <citation type="submission" date="2015-02" db="EMBL/GenBank/DDBJ databases">
        <authorList>
            <person name="Chooi Y.-H."/>
        </authorList>
    </citation>
    <scope>NUCLEOTIDE SEQUENCE [LARGE SCALE GENOMIC DNA]</scope>
    <source>
        <strain evidence="2">LAMA 915</strain>
    </source>
</reference>
<dbReference type="EMBL" id="JYNE01000028">
    <property type="protein sequence ID" value="KNH00739.1"/>
    <property type="molecule type" value="Genomic_DNA"/>
</dbReference>
<dbReference type="RefSeq" id="WP_050601504.1">
    <property type="nucleotide sequence ID" value="NZ_JYNE01000028.1"/>
</dbReference>
<dbReference type="STRING" id="1306953.J121_1357"/>
<gene>
    <name evidence="2" type="ORF">J121_1357</name>
</gene>
<evidence type="ECO:0000256" key="1">
    <source>
        <dbReference type="SAM" id="Phobius"/>
    </source>
</evidence>